<dbReference type="KEGG" id="lkm:EFP84_15075"/>
<dbReference type="PROSITE" id="PS51257">
    <property type="entry name" value="PROKAR_LIPOPROTEIN"/>
    <property type="match status" value="1"/>
</dbReference>
<protein>
    <submittedName>
        <fullName evidence="1">Uncharacterized protein</fullName>
    </submittedName>
</protein>
<dbReference type="AlphaFoldDB" id="A0A5F1XV48"/>
<dbReference type="InterPro" id="IPR013783">
    <property type="entry name" value="Ig-like_fold"/>
</dbReference>
<dbReference type="InterPro" id="IPR015919">
    <property type="entry name" value="Cadherin-like_sf"/>
</dbReference>
<dbReference type="Pfam" id="PF05345">
    <property type="entry name" value="He_PIG"/>
    <property type="match status" value="1"/>
</dbReference>
<dbReference type="GO" id="GO:0016020">
    <property type="term" value="C:membrane"/>
    <property type="evidence" value="ECO:0007669"/>
    <property type="project" value="InterPro"/>
</dbReference>
<proteinExistence type="predicted"/>
<dbReference type="EMBL" id="CP033614">
    <property type="protein sequence ID" value="AYV56686.1"/>
    <property type="molecule type" value="Genomic_DNA"/>
</dbReference>
<dbReference type="Gene3D" id="2.60.40.10">
    <property type="entry name" value="Immunoglobulins"/>
    <property type="match status" value="1"/>
</dbReference>
<organism evidence="1 2">
    <name type="scientific">Leptospira kmetyi</name>
    <dbReference type="NCBI Taxonomy" id="408139"/>
    <lineage>
        <taxon>Bacteria</taxon>
        <taxon>Pseudomonadati</taxon>
        <taxon>Spirochaetota</taxon>
        <taxon>Spirochaetia</taxon>
        <taxon>Leptospirales</taxon>
        <taxon>Leptospiraceae</taxon>
        <taxon>Leptospira</taxon>
    </lineage>
</organism>
<sequence>MKKSILALLLFSLVFVSCDDEKKKQDDNVSLLLLQQLSTLCPSNITMISSNTTLNAQVGSAIPAIGIHFTSPSANENQLLANKNCKFENFTLTSVLPAGLSFNSSTGNVTGTPTAQGGPTPISFTASVTANGGSPVTVAGVKSIKVFAAGALTCSAVGFAGGCTTKPYSCTNSSFCYSTMSGCLAASECGY</sequence>
<dbReference type="SUPFAM" id="SSF49313">
    <property type="entry name" value="Cadherin-like"/>
    <property type="match status" value="1"/>
</dbReference>
<evidence type="ECO:0000313" key="1">
    <source>
        <dbReference type="EMBL" id="AYV56686.1"/>
    </source>
</evidence>
<dbReference type="GO" id="GO:0005509">
    <property type="term" value="F:calcium ion binding"/>
    <property type="evidence" value="ECO:0007669"/>
    <property type="project" value="InterPro"/>
</dbReference>
<name>A0A5F1XV48_9LEPT</name>
<reference evidence="1 2" key="1">
    <citation type="submission" date="2018-11" db="EMBL/GenBank/DDBJ databases">
        <title>Complete genome sequence of Leptospira kmetyi isolate LS 001/16 from soil sample associated with a leptospirosis patient in Kelantan.</title>
        <authorList>
            <person name="Muhammad Yusoff F."/>
            <person name="Muhammad Yusoff S."/>
            <person name="Ahmad M.N."/>
            <person name="Yusof N.Y."/>
            <person name="Aziah I."/>
        </authorList>
    </citation>
    <scope>NUCLEOTIDE SEQUENCE [LARGE SCALE GENOMIC DNA]</scope>
    <source>
        <strain evidence="1 2">LS 001/16</strain>
    </source>
</reference>
<evidence type="ECO:0000313" key="2">
    <source>
        <dbReference type="Proteomes" id="UP000276407"/>
    </source>
</evidence>
<gene>
    <name evidence="1" type="ORF">EFP84_15075</name>
</gene>
<accession>A0A5F1XV48</accession>
<dbReference type="Proteomes" id="UP000276407">
    <property type="component" value="Chromosome 1"/>
</dbReference>